<comment type="caution">
    <text evidence="1">The sequence shown here is derived from an EMBL/GenBank/DDBJ whole genome shotgun (WGS) entry which is preliminary data.</text>
</comment>
<dbReference type="PANTHER" id="PTHR10000">
    <property type="entry name" value="PHOSPHOSERINE PHOSPHATASE"/>
    <property type="match status" value="1"/>
</dbReference>
<dbReference type="CDD" id="cd07516">
    <property type="entry name" value="HAD_Pase"/>
    <property type="match status" value="1"/>
</dbReference>
<dbReference type="PROSITE" id="PS01229">
    <property type="entry name" value="COF_2"/>
    <property type="match status" value="1"/>
</dbReference>
<name>A0ABW4BIX6_9LACO</name>
<gene>
    <name evidence="1" type="ORF">ACFQ41_07070</name>
</gene>
<evidence type="ECO:0000313" key="1">
    <source>
        <dbReference type="EMBL" id="MFD1399067.1"/>
    </source>
</evidence>
<dbReference type="RefSeq" id="WP_204118250.1">
    <property type="nucleotide sequence ID" value="NZ_BOLV01000003.1"/>
</dbReference>
<dbReference type="InterPro" id="IPR036412">
    <property type="entry name" value="HAD-like_sf"/>
</dbReference>
<accession>A0ABW4BIX6</accession>
<dbReference type="NCBIfam" id="TIGR01484">
    <property type="entry name" value="HAD-SF-IIB"/>
    <property type="match status" value="1"/>
</dbReference>
<dbReference type="InterPro" id="IPR000150">
    <property type="entry name" value="Cof"/>
</dbReference>
<dbReference type="Pfam" id="PF08282">
    <property type="entry name" value="Hydrolase_3"/>
    <property type="match status" value="1"/>
</dbReference>
<dbReference type="PRINTS" id="PR00119">
    <property type="entry name" value="CATATPASE"/>
</dbReference>
<dbReference type="InterPro" id="IPR006379">
    <property type="entry name" value="HAD-SF_hydro_IIB"/>
</dbReference>
<dbReference type="GO" id="GO:0016787">
    <property type="term" value="F:hydrolase activity"/>
    <property type="evidence" value="ECO:0007669"/>
    <property type="project" value="UniProtKB-KW"/>
</dbReference>
<dbReference type="PANTHER" id="PTHR10000:SF8">
    <property type="entry name" value="HAD SUPERFAMILY HYDROLASE-LIKE, TYPE 3"/>
    <property type="match status" value="1"/>
</dbReference>
<reference evidence="2" key="1">
    <citation type="journal article" date="2019" name="Int. J. Syst. Evol. Microbiol.">
        <title>The Global Catalogue of Microorganisms (GCM) 10K type strain sequencing project: providing services to taxonomists for standard genome sequencing and annotation.</title>
        <authorList>
            <consortium name="The Broad Institute Genomics Platform"/>
            <consortium name="The Broad Institute Genome Sequencing Center for Infectious Disease"/>
            <person name="Wu L."/>
            <person name="Ma J."/>
        </authorList>
    </citation>
    <scope>NUCLEOTIDE SEQUENCE [LARGE SCALE GENOMIC DNA]</scope>
    <source>
        <strain evidence="2">CCM 9110</strain>
    </source>
</reference>
<keyword evidence="1" id="KW-0378">Hydrolase</keyword>
<dbReference type="NCBIfam" id="TIGR00099">
    <property type="entry name" value="Cof-subfamily"/>
    <property type="match status" value="1"/>
</dbReference>
<dbReference type="SUPFAM" id="SSF56784">
    <property type="entry name" value="HAD-like"/>
    <property type="match status" value="1"/>
</dbReference>
<sequence length="268" mass="27328">MAIKLVLSDIDGTLINDEGAIPAANRTAIRAFVAGGGQFCLASARPPRAMTALAQSLGLTVPLVSLNGALITTVTPQGTFTILHDQPLPAGAAAQITGLVTSKHLPISVNYMAGLDWIVAENDAWVRQEVAITGFAPTSFNAASLLLTKKPVHKLLCMGAPAAINQLEAAITASGLSVAVSRSKPTYLEITHPQVSKAAALAFLTAHFGLDQAATMAIGDGDNDQPMLKAAGVGIAMGNGLPGALAAADHVVADNNHAGVAEALTRFA</sequence>
<dbReference type="Proteomes" id="UP001597199">
    <property type="component" value="Unassembled WGS sequence"/>
</dbReference>
<dbReference type="InterPro" id="IPR023214">
    <property type="entry name" value="HAD_sf"/>
</dbReference>
<dbReference type="Gene3D" id="3.40.50.1000">
    <property type="entry name" value="HAD superfamily/HAD-like"/>
    <property type="match status" value="1"/>
</dbReference>
<protein>
    <submittedName>
        <fullName evidence="1">Cof-type HAD-IIB family hydrolase</fullName>
        <ecNumber evidence="1">3.1.3.-</ecNumber>
    </submittedName>
</protein>
<dbReference type="SFLD" id="SFLDG01140">
    <property type="entry name" value="C2.B:_Phosphomannomutase_and_P"/>
    <property type="match status" value="1"/>
</dbReference>
<dbReference type="Gene3D" id="3.30.1240.10">
    <property type="match status" value="1"/>
</dbReference>
<dbReference type="SFLD" id="SFLDS00003">
    <property type="entry name" value="Haloacid_Dehalogenase"/>
    <property type="match status" value="1"/>
</dbReference>
<dbReference type="EC" id="3.1.3.-" evidence="1"/>
<dbReference type="EMBL" id="JBHTOA010000030">
    <property type="protein sequence ID" value="MFD1399067.1"/>
    <property type="molecule type" value="Genomic_DNA"/>
</dbReference>
<keyword evidence="2" id="KW-1185">Reference proteome</keyword>
<evidence type="ECO:0000313" key="2">
    <source>
        <dbReference type="Proteomes" id="UP001597199"/>
    </source>
</evidence>
<organism evidence="1 2">
    <name type="scientific">Lacticaseibacillus suilingensis</name>
    <dbReference type="NCBI Taxonomy" id="2799577"/>
    <lineage>
        <taxon>Bacteria</taxon>
        <taxon>Bacillati</taxon>
        <taxon>Bacillota</taxon>
        <taxon>Bacilli</taxon>
        <taxon>Lactobacillales</taxon>
        <taxon>Lactobacillaceae</taxon>
        <taxon>Lacticaseibacillus</taxon>
    </lineage>
</organism>
<proteinExistence type="predicted"/>